<dbReference type="PROSITE" id="PS50949">
    <property type="entry name" value="HTH_GNTR"/>
    <property type="match status" value="1"/>
</dbReference>
<dbReference type="Proteomes" id="UP000662572">
    <property type="component" value="Unassembled WGS sequence"/>
</dbReference>
<organism evidence="5 6">
    <name type="scientific">Asticcacaulis endophyticus</name>
    <dbReference type="NCBI Taxonomy" id="1395890"/>
    <lineage>
        <taxon>Bacteria</taxon>
        <taxon>Pseudomonadati</taxon>
        <taxon>Pseudomonadota</taxon>
        <taxon>Alphaproteobacteria</taxon>
        <taxon>Caulobacterales</taxon>
        <taxon>Caulobacteraceae</taxon>
        <taxon>Asticcacaulis</taxon>
    </lineage>
</organism>
<dbReference type="SUPFAM" id="SSF46785">
    <property type="entry name" value="Winged helix' DNA-binding domain"/>
    <property type="match status" value="1"/>
</dbReference>
<sequence>MIPSPGVSLTHSLLERLGQSIVMGTYDTAPFPTEADICTRNGTSRTVTREALKMLTAKGLLSARPRLGTKVEPLSRWNLLDPQVLRWLTRRPLTPDLILEFNQVRLAFEPMAARLAARHAGQGRDPAALQTIKQSLDLMIRHHEDRALSIHHDIEFHGHILEASGNPFYRQLRPLINTALTLSISLTSLARDPSDSHNDHIRVYNLIEAGEGPAAEALMRDLITKAIAVIIEESPNLSRRTS</sequence>
<name>A0A918PVK3_9CAUL</name>
<dbReference type="AlphaFoldDB" id="A0A918PVK3"/>
<protein>
    <submittedName>
        <fullName evidence="5">GntR family transcriptional regulator</fullName>
    </submittedName>
</protein>
<dbReference type="InterPro" id="IPR008920">
    <property type="entry name" value="TF_FadR/GntR_C"/>
</dbReference>
<keyword evidence="2" id="KW-0238">DNA-binding</keyword>
<dbReference type="PRINTS" id="PR00035">
    <property type="entry name" value="HTHGNTR"/>
</dbReference>
<evidence type="ECO:0000256" key="2">
    <source>
        <dbReference type="ARBA" id="ARBA00023125"/>
    </source>
</evidence>
<dbReference type="SMART" id="SM00895">
    <property type="entry name" value="FCD"/>
    <property type="match status" value="1"/>
</dbReference>
<keyword evidence="3" id="KW-0804">Transcription</keyword>
<keyword evidence="1" id="KW-0805">Transcription regulation</keyword>
<evidence type="ECO:0000313" key="6">
    <source>
        <dbReference type="Proteomes" id="UP000662572"/>
    </source>
</evidence>
<reference evidence="5" key="1">
    <citation type="journal article" date="2014" name="Int. J. Syst. Evol. Microbiol.">
        <title>Complete genome sequence of Corynebacterium casei LMG S-19264T (=DSM 44701T), isolated from a smear-ripened cheese.</title>
        <authorList>
            <consortium name="US DOE Joint Genome Institute (JGI-PGF)"/>
            <person name="Walter F."/>
            <person name="Albersmeier A."/>
            <person name="Kalinowski J."/>
            <person name="Ruckert C."/>
        </authorList>
    </citation>
    <scope>NUCLEOTIDE SEQUENCE</scope>
    <source>
        <strain evidence="5">KCTC 32296</strain>
    </source>
</reference>
<dbReference type="InterPro" id="IPR036390">
    <property type="entry name" value="WH_DNA-bd_sf"/>
</dbReference>
<dbReference type="PANTHER" id="PTHR43537">
    <property type="entry name" value="TRANSCRIPTIONAL REGULATOR, GNTR FAMILY"/>
    <property type="match status" value="1"/>
</dbReference>
<dbReference type="Pfam" id="PF00392">
    <property type="entry name" value="GntR"/>
    <property type="match status" value="1"/>
</dbReference>
<proteinExistence type="predicted"/>
<dbReference type="Gene3D" id="1.10.10.10">
    <property type="entry name" value="Winged helix-like DNA-binding domain superfamily/Winged helix DNA-binding domain"/>
    <property type="match status" value="1"/>
</dbReference>
<evidence type="ECO:0000259" key="4">
    <source>
        <dbReference type="PROSITE" id="PS50949"/>
    </source>
</evidence>
<evidence type="ECO:0000256" key="3">
    <source>
        <dbReference type="ARBA" id="ARBA00023163"/>
    </source>
</evidence>
<reference evidence="5" key="2">
    <citation type="submission" date="2020-09" db="EMBL/GenBank/DDBJ databases">
        <authorList>
            <person name="Sun Q."/>
            <person name="Kim S."/>
        </authorList>
    </citation>
    <scope>NUCLEOTIDE SEQUENCE</scope>
    <source>
        <strain evidence="5">KCTC 32296</strain>
    </source>
</reference>
<dbReference type="PANTHER" id="PTHR43537:SF44">
    <property type="entry name" value="GNTR FAMILY REGULATORY PROTEIN"/>
    <property type="match status" value="1"/>
</dbReference>
<keyword evidence="6" id="KW-1185">Reference proteome</keyword>
<dbReference type="SUPFAM" id="SSF48008">
    <property type="entry name" value="GntR ligand-binding domain-like"/>
    <property type="match status" value="1"/>
</dbReference>
<dbReference type="SMART" id="SM00345">
    <property type="entry name" value="HTH_GNTR"/>
    <property type="match status" value="1"/>
</dbReference>
<dbReference type="GO" id="GO:0003677">
    <property type="term" value="F:DNA binding"/>
    <property type="evidence" value="ECO:0007669"/>
    <property type="project" value="UniProtKB-KW"/>
</dbReference>
<comment type="caution">
    <text evidence="5">The sequence shown here is derived from an EMBL/GenBank/DDBJ whole genome shotgun (WGS) entry which is preliminary data.</text>
</comment>
<dbReference type="InterPro" id="IPR036388">
    <property type="entry name" value="WH-like_DNA-bd_sf"/>
</dbReference>
<dbReference type="InterPro" id="IPR000524">
    <property type="entry name" value="Tscrpt_reg_HTH_GntR"/>
</dbReference>
<feature type="domain" description="HTH gntR-type" evidence="4">
    <location>
        <begin position="7"/>
        <end position="74"/>
    </location>
</feature>
<dbReference type="InterPro" id="IPR011711">
    <property type="entry name" value="GntR_C"/>
</dbReference>
<dbReference type="Gene3D" id="1.20.120.530">
    <property type="entry name" value="GntR ligand-binding domain-like"/>
    <property type="match status" value="1"/>
</dbReference>
<dbReference type="EMBL" id="BMZB01000001">
    <property type="protein sequence ID" value="GGZ24469.1"/>
    <property type="molecule type" value="Genomic_DNA"/>
</dbReference>
<evidence type="ECO:0000313" key="5">
    <source>
        <dbReference type="EMBL" id="GGZ24469.1"/>
    </source>
</evidence>
<dbReference type="Pfam" id="PF07729">
    <property type="entry name" value="FCD"/>
    <property type="match status" value="1"/>
</dbReference>
<accession>A0A918PVK3</accession>
<dbReference type="GO" id="GO:0003700">
    <property type="term" value="F:DNA-binding transcription factor activity"/>
    <property type="evidence" value="ECO:0007669"/>
    <property type="project" value="InterPro"/>
</dbReference>
<evidence type="ECO:0000256" key="1">
    <source>
        <dbReference type="ARBA" id="ARBA00023015"/>
    </source>
</evidence>
<gene>
    <name evidence="5" type="ORF">GCM10011273_07090</name>
</gene>
<dbReference type="RefSeq" id="WP_189484975.1">
    <property type="nucleotide sequence ID" value="NZ_BMZB01000001.1"/>
</dbReference>